<evidence type="ECO:0000313" key="1">
    <source>
        <dbReference type="Proteomes" id="UP000000437"/>
    </source>
</evidence>
<accession>A0AC42SQI5</accession>
<evidence type="ECO:0000313" key="2">
    <source>
        <dbReference type="RefSeq" id="XP_017213004.1"/>
    </source>
</evidence>
<sequence length="254" mass="27921">MTRSRLSALILTICFTGLFSRDAFSFHLPISVWQTPNITAKEGTNVSITCHINADSRVDRILVKWWQDNQTEVRSEGITSPNRLSVNGFVFINSTLDLLSVHSNHSFVYYCSAQLDLPELGPVEYGKGTHVFVESAQVTVEDSGNLHSNTVMWSLFSGLGLVVLIICIACGIHISFKGHSKMEPGTKHGIVAANSESPGSDTTERVIYTALNIPQDSVKSRNENCAAAALTSESCTEITVTYSEVHIKKRQKDE</sequence>
<name>A0AC42SQI5_DANRE</name>
<dbReference type="Proteomes" id="UP000000437">
    <property type="component" value="Chromosome 8"/>
</dbReference>
<gene>
    <name evidence="2" type="primary">si:dkey-63d15.12</name>
</gene>
<organism evidence="1 2">
    <name type="scientific">Danio rerio</name>
    <name type="common">Zebrafish</name>
    <name type="synonym">Brachydanio rerio</name>
    <dbReference type="NCBI Taxonomy" id="7955"/>
    <lineage>
        <taxon>Eukaryota</taxon>
        <taxon>Metazoa</taxon>
        <taxon>Chordata</taxon>
        <taxon>Craniata</taxon>
        <taxon>Vertebrata</taxon>
        <taxon>Euteleostomi</taxon>
        <taxon>Actinopterygii</taxon>
        <taxon>Neopterygii</taxon>
        <taxon>Teleostei</taxon>
        <taxon>Ostariophysi</taxon>
        <taxon>Cypriniformes</taxon>
        <taxon>Danionidae</taxon>
        <taxon>Danioninae</taxon>
        <taxon>Danio</taxon>
    </lineage>
</organism>
<keyword evidence="1" id="KW-1185">Reference proteome</keyword>
<protein>
    <submittedName>
        <fullName evidence="2">Uncharacterized protein si:dkey-63d15.12</fullName>
    </submittedName>
</protein>
<reference evidence="2" key="1">
    <citation type="submission" date="2025-08" db="UniProtKB">
        <authorList>
            <consortium name="RefSeq"/>
        </authorList>
    </citation>
    <scope>IDENTIFICATION</scope>
    <source>
        <strain evidence="2">Tuebingen</strain>
        <tissue evidence="2">Fibroblasts and whole tissue</tissue>
    </source>
</reference>
<dbReference type="RefSeq" id="XP_017213004.1">
    <property type="nucleotide sequence ID" value="XM_017357515.4"/>
</dbReference>
<proteinExistence type="predicted"/>